<feature type="compositionally biased region" description="Basic and acidic residues" evidence="1">
    <location>
        <begin position="307"/>
        <end position="319"/>
    </location>
</feature>
<protein>
    <submittedName>
        <fullName evidence="2">Uncharacterized protein</fullName>
    </submittedName>
</protein>
<dbReference type="Proteomes" id="UP000053424">
    <property type="component" value="Unassembled WGS sequence"/>
</dbReference>
<evidence type="ECO:0000313" key="3">
    <source>
        <dbReference type="Proteomes" id="UP000053424"/>
    </source>
</evidence>
<reference evidence="2 3" key="1">
    <citation type="submission" date="2014-04" db="EMBL/GenBank/DDBJ databases">
        <authorList>
            <consortium name="DOE Joint Genome Institute"/>
            <person name="Kuo A."/>
            <person name="Gay G."/>
            <person name="Dore J."/>
            <person name="Kohler A."/>
            <person name="Nagy L.G."/>
            <person name="Floudas D."/>
            <person name="Copeland A."/>
            <person name="Barry K.W."/>
            <person name="Cichocki N."/>
            <person name="Veneault-Fourrey C."/>
            <person name="LaButti K."/>
            <person name="Lindquist E.A."/>
            <person name="Lipzen A."/>
            <person name="Lundell T."/>
            <person name="Morin E."/>
            <person name="Murat C."/>
            <person name="Sun H."/>
            <person name="Tunlid A."/>
            <person name="Henrissat B."/>
            <person name="Grigoriev I.V."/>
            <person name="Hibbett D.S."/>
            <person name="Martin F."/>
            <person name="Nordberg H.P."/>
            <person name="Cantor M.N."/>
            <person name="Hua S.X."/>
        </authorList>
    </citation>
    <scope>NUCLEOTIDE SEQUENCE [LARGE SCALE GENOMIC DNA]</scope>
    <source>
        <strain evidence="3">h7</strain>
    </source>
</reference>
<dbReference type="AlphaFoldDB" id="A0A0C3BV76"/>
<evidence type="ECO:0000256" key="1">
    <source>
        <dbReference type="SAM" id="MobiDB-lite"/>
    </source>
</evidence>
<feature type="region of interest" description="Disordered" evidence="1">
    <location>
        <begin position="44"/>
        <end position="108"/>
    </location>
</feature>
<proteinExistence type="predicted"/>
<organism evidence="2 3">
    <name type="scientific">Hebeloma cylindrosporum</name>
    <dbReference type="NCBI Taxonomy" id="76867"/>
    <lineage>
        <taxon>Eukaryota</taxon>
        <taxon>Fungi</taxon>
        <taxon>Dikarya</taxon>
        <taxon>Basidiomycota</taxon>
        <taxon>Agaricomycotina</taxon>
        <taxon>Agaricomycetes</taxon>
        <taxon>Agaricomycetidae</taxon>
        <taxon>Agaricales</taxon>
        <taxon>Agaricineae</taxon>
        <taxon>Hymenogastraceae</taxon>
        <taxon>Hebeloma</taxon>
    </lineage>
</organism>
<gene>
    <name evidence="2" type="ORF">M413DRAFT_32026</name>
</gene>
<dbReference type="HOGENOM" id="CLU_518800_0_0_1"/>
<sequence>MLVPDPFYSKVSLHDASLLLGISQHPSRFASLCREAARRQRLEGGSGLLRQGQRDGATHHQSRSSEPDNQRPPSIPSDLRSLIPSDPHHQQALGHGSLSGTSEPPEDVVTDLVSDVSGAIPTGTVIERTDSSVRSASTRGLGPYCLRSSNRGLQGDDSEEPMDIDISEPIPTGSHTKTLRSPAIEDKNKGALVQRTTRKENRYPGPYDIAANTRTRRQTRQQTLAPASQPYSQNANIISHGKSEAKELGASGESLSCISNSSMGEDSTTISGKRSDSGSFNLGDTDTPVRNTGTRGLGPYSLRSGLHARDNKESTRDSIQRTLRKRAPYRFAEAHSTRRRPCKLRTSQSSPRSRRGYKYLTPAERKLVLENHKEIGPYSTIHVRCRLTGCLVKTDGRKKNAVGYCLYLGLKHVERGNCVAKRNKSDSNVARSSITEYSVICKRCQQQVMLHSAEHRKQLEEIKVKQEQFRQRLQRPGFYSGKEEAPYEAEEVSWADKNTLCKRWYDIELWKKHKVGCMKRRKIFT</sequence>
<reference evidence="3" key="2">
    <citation type="submission" date="2015-01" db="EMBL/GenBank/DDBJ databases">
        <title>Evolutionary Origins and Diversification of the Mycorrhizal Mutualists.</title>
        <authorList>
            <consortium name="DOE Joint Genome Institute"/>
            <consortium name="Mycorrhizal Genomics Consortium"/>
            <person name="Kohler A."/>
            <person name="Kuo A."/>
            <person name="Nagy L.G."/>
            <person name="Floudas D."/>
            <person name="Copeland A."/>
            <person name="Barry K.W."/>
            <person name="Cichocki N."/>
            <person name="Veneault-Fourrey C."/>
            <person name="LaButti K."/>
            <person name="Lindquist E.A."/>
            <person name="Lipzen A."/>
            <person name="Lundell T."/>
            <person name="Morin E."/>
            <person name="Murat C."/>
            <person name="Riley R."/>
            <person name="Ohm R."/>
            <person name="Sun H."/>
            <person name="Tunlid A."/>
            <person name="Henrissat B."/>
            <person name="Grigoriev I.V."/>
            <person name="Hibbett D.S."/>
            <person name="Martin F."/>
        </authorList>
    </citation>
    <scope>NUCLEOTIDE SEQUENCE [LARGE SCALE GENOMIC DNA]</scope>
    <source>
        <strain evidence="3">h7</strain>
    </source>
</reference>
<feature type="compositionally biased region" description="Polar residues" evidence="1">
    <location>
        <begin position="256"/>
        <end position="294"/>
    </location>
</feature>
<accession>A0A0C3BV76</accession>
<feature type="region of interest" description="Disordered" evidence="1">
    <location>
        <begin position="256"/>
        <end position="319"/>
    </location>
</feature>
<name>A0A0C3BV76_HEBCY</name>
<feature type="region of interest" description="Disordered" evidence="1">
    <location>
        <begin position="332"/>
        <end position="355"/>
    </location>
</feature>
<dbReference type="EMBL" id="KN831810">
    <property type="protein sequence ID" value="KIM35979.1"/>
    <property type="molecule type" value="Genomic_DNA"/>
</dbReference>
<feature type="compositionally biased region" description="Basic and acidic residues" evidence="1">
    <location>
        <begin position="52"/>
        <end position="69"/>
    </location>
</feature>
<evidence type="ECO:0000313" key="2">
    <source>
        <dbReference type="EMBL" id="KIM35979.1"/>
    </source>
</evidence>
<keyword evidence="3" id="KW-1185">Reference proteome</keyword>